<comment type="caution">
    <text evidence="2">The sequence shown here is derived from an EMBL/GenBank/DDBJ whole genome shotgun (WGS) entry which is preliminary data.</text>
</comment>
<keyword evidence="1" id="KW-0812">Transmembrane</keyword>
<accession>A0A212AFW4</accession>
<gene>
    <name evidence="2" type="ORF">CDV49_00860</name>
</gene>
<reference evidence="2 3" key="1">
    <citation type="submission" date="2016-12" db="EMBL/GenBank/DDBJ databases">
        <title>Comparison of Traditional DNA-DNA Hybridization with In Silico Genomic Analysis.</title>
        <authorList>
            <person name="Nicholson A.C."/>
            <person name="Humrighouse B.W."/>
            <person name="Graziano J."/>
            <person name="Lasker B."/>
            <person name="Whitney A.M."/>
            <person name="Mcquiston J.R."/>
        </authorList>
    </citation>
    <scope>NUCLEOTIDE SEQUENCE [LARGE SCALE GENOMIC DNA]</scope>
    <source>
        <strain evidence="2 3">H2240</strain>
    </source>
</reference>
<keyword evidence="1" id="KW-0472">Membrane</keyword>
<keyword evidence="1" id="KW-1133">Transmembrane helix</keyword>
<dbReference type="AlphaFoldDB" id="A0A212AFW4"/>
<evidence type="ECO:0000256" key="1">
    <source>
        <dbReference type="SAM" id="Phobius"/>
    </source>
</evidence>
<dbReference type="EMBL" id="NIPW01000004">
    <property type="protein sequence ID" value="OWJ80377.1"/>
    <property type="molecule type" value="Genomic_DNA"/>
</dbReference>
<sequence>MADRNTETGGDDFPELDVFFAAGRAASPTPDGELLARVLADAEREHRDIATASRPRAEPPPRRRWFALLGGWQGVTGLATATVAGLWLGIAMPEAVRGLAAQALPDTAENTTIDLMAAPFDMAAAEE</sequence>
<dbReference type="Proteomes" id="UP000196878">
    <property type="component" value="Unassembled WGS sequence"/>
</dbReference>
<name>A0A212AFW4_9RHOB</name>
<evidence type="ECO:0000313" key="3">
    <source>
        <dbReference type="Proteomes" id="UP000196878"/>
    </source>
</evidence>
<protein>
    <submittedName>
        <fullName evidence="2">Dihydroorotate dehydrogenase</fullName>
    </submittedName>
</protein>
<evidence type="ECO:0000313" key="2">
    <source>
        <dbReference type="EMBL" id="OWJ80377.1"/>
    </source>
</evidence>
<proteinExistence type="predicted"/>
<dbReference type="OrthoDB" id="7863719at2"/>
<organism evidence="2 3">
    <name type="scientific">Haematobacter genomosp. 1</name>
    <dbReference type="NCBI Taxonomy" id="366618"/>
    <lineage>
        <taxon>Bacteria</taxon>
        <taxon>Pseudomonadati</taxon>
        <taxon>Pseudomonadota</taxon>
        <taxon>Alphaproteobacteria</taxon>
        <taxon>Rhodobacterales</taxon>
        <taxon>Paracoccaceae</taxon>
        <taxon>Haematobacter</taxon>
    </lineage>
</organism>
<dbReference type="RefSeq" id="WP_088213695.1">
    <property type="nucleotide sequence ID" value="NZ_NIPW01000004.1"/>
</dbReference>
<keyword evidence="3" id="KW-1185">Reference proteome</keyword>
<feature type="transmembrane region" description="Helical" evidence="1">
    <location>
        <begin position="65"/>
        <end position="90"/>
    </location>
</feature>